<dbReference type="Proteomes" id="UP000095563">
    <property type="component" value="Unassembled WGS sequence"/>
</dbReference>
<accession>A0A174VVS7</accession>
<dbReference type="RefSeq" id="WP_055209370.1">
    <property type="nucleotide sequence ID" value="NZ_CZBO01000019.1"/>
</dbReference>
<gene>
    <name evidence="1" type="ORF">ERS852568_03023</name>
</gene>
<dbReference type="AlphaFoldDB" id="A0A174VVS7"/>
<evidence type="ECO:0000313" key="1">
    <source>
        <dbReference type="EMBL" id="CUQ35019.1"/>
    </source>
</evidence>
<reference evidence="1 2" key="1">
    <citation type="submission" date="2015-09" db="EMBL/GenBank/DDBJ databases">
        <authorList>
            <consortium name="Pathogen Informatics"/>
        </authorList>
    </citation>
    <scope>NUCLEOTIDE SEQUENCE [LARGE SCALE GENOMIC DNA]</scope>
    <source>
        <strain evidence="1 2">2789STDY5834956</strain>
    </source>
</reference>
<evidence type="ECO:0000313" key="2">
    <source>
        <dbReference type="Proteomes" id="UP000095563"/>
    </source>
</evidence>
<organism evidence="1 2">
    <name type="scientific">Clostridium baratii</name>
    <dbReference type="NCBI Taxonomy" id="1561"/>
    <lineage>
        <taxon>Bacteria</taxon>
        <taxon>Bacillati</taxon>
        <taxon>Bacillota</taxon>
        <taxon>Clostridia</taxon>
        <taxon>Eubacteriales</taxon>
        <taxon>Clostridiaceae</taxon>
        <taxon>Clostridium</taxon>
    </lineage>
</organism>
<protein>
    <submittedName>
        <fullName evidence="1">Uncharacterized protein</fullName>
    </submittedName>
</protein>
<proteinExistence type="predicted"/>
<sequence length="85" mass="9982">MNQSSTVFNKQVEKNIITKVYARVKELIKINSRKLNGIKNTQYNYIEHFLAISQDKVIFDYCIIESIINKLDISKSSKSKKRKEL</sequence>
<dbReference type="EMBL" id="CZBO01000019">
    <property type="protein sequence ID" value="CUQ35019.1"/>
    <property type="molecule type" value="Genomic_DNA"/>
</dbReference>
<name>A0A174VVS7_9CLOT</name>